<dbReference type="EMBL" id="CP073041">
    <property type="protein sequence ID" value="UXE62672.1"/>
    <property type="molecule type" value="Genomic_DNA"/>
</dbReference>
<comment type="similarity">
    <text evidence="1">Belongs to the phD/YefM antitoxin family.</text>
</comment>
<dbReference type="InterPro" id="IPR036165">
    <property type="entry name" value="YefM-like_sf"/>
</dbReference>
<evidence type="ECO:0008006" key="3">
    <source>
        <dbReference type="Google" id="ProtNLM"/>
    </source>
</evidence>
<accession>A0A977KZD2</accession>
<organism evidence="2">
    <name type="scientific">Woronichinia naegeliana WA131</name>
    <dbReference type="NCBI Taxonomy" id="2824559"/>
    <lineage>
        <taxon>Bacteria</taxon>
        <taxon>Bacillati</taxon>
        <taxon>Cyanobacteriota</taxon>
        <taxon>Cyanophyceae</taxon>
        <taxon>Synechococcales</taxon>
        <taxon>Coelosphaeriaceae</taxon>
        <taxon>Woronichinia</taxon>
    </lineage>
</organism>
<evidence type="ECO:0000313" key="2">
    <source>
        <dbReference type="EMBL" id="UXE62672.1"/>
    </source>
</evidence>
<gene>
    <name evidence="2" type="ORF">KA717_08015</name>
</gene>
<reference evidence="2" key="1">
    <citation type="submission" date="2021-04" db="EMBL/GenBank/DDBJ databases">
        <title>Genome sequence of Woronichinia naegeliana from Washington state freshwater lake bloom.</title>
        <authorList>
            <person name="Dreher T.W."/>
        </authorList>
    </citation>
    <scope>NUCLEOTIDE SEQUENCE</scope>
    <source>
        <strain evidence="2">WA131</strain>
    </source>
</reference>
<sequence length="84" mass="9646">MMVRYSSINLNSDNISAILARVKEEPAIITDEIQDVAIILSIAEYQKILKNNIESFQHFCDRVGLEAENRGLTEEFLFEILNDE</sequence>
<proteinExistence type="inferred from homology"/>
<dbReference type="Proteomes" id="UP001065613">
    <property type="component" value="Chromosome"/>
</dbReference>
<evidence type="ECO:0000256" key="1">
    <source>
        <dbReference type="ARBA" id="ARBA00009981"/>
    </source>
</evidence>
<dbReference type="KEGG" id="wna:KA717_08015"/>
<dbReference type="AlphaFoldDB" id="A0A977KZD2"/>
<dbReference type="SUPFAM" id="SSF143120">
    <property type="entry name" value="YefM-like"/>
    <property type="match status" value="1"/>
</dbReference>
<name>A0A977KZD2_9CYAN</name>
<protein>
    <recommendedName>
        <fullName evidence="3">Prevent-host-death family protein</fullName>
    </recommendedName>
</protein>